<dbReference type="SUPFAM" id="SSF51215">
    <property type="entry name" value="Regulatory protein AraC"/>
    <property type="match status" value="1"/>
</dbReference>
<dbReference type="GO" id="GO:0003700">
    <property type="term" value="F:DNA-binding transcription factor activity"/>
    <property type="evidence" value="ECO:0007669"/>
    <property type="project" value="InterPro"/>
</dbReference>
<evidence type="ECO:0000313" key="7">
    <source>
        <dbReference type="Proteomes" id="UP000190188"/>
    </source>
</evidence>
<keyword evidence="3" id="KW-0010">Activator</keyword>
<dbReference type="InterPro" id="IPR018060">
    <property type="entry name" value="HTH_AraC"/>
</dbReference>
<dbReference type="InterPro" id="IPR020449">
    <property type="entry name" value="Tscrpt_reg_AraC-type_HTH"/>
</dbReference>
<dbReference type="InterPro" id="IPR050204">
    <property type="entry name" value="AraC_XylS_family_regulators"/>
</dbReference>
<dbReference type="PROSITE" id="PS00041">
    <property type="entry name" value="HTH_ARAC_FAMILY_1"/>
    <property type="match status" value="1"/>
</dbReference>
<dbReference type="SUPFAM" id="SSF46689">
    <property type="entry name" value="Homeodomain-like"/>
    <property type="match status" value="2"/>
</dbReference>
<feature type="domain" description="HTH araC/xylS-type" evidence="5">
    <location>
        <begin position="184"/>
        <end position="282"/>
    </location>
</feature>
<gene>
    <name evidence="6" type="ORF">BVG16_25030</name>
</gene>
<dbReference type="PANTHER" id="PTHR46796">
    <property type="entry name" value="HTH-TYPE TRANSCRIPTIONAL ACTIVATOR RHAS-RELATED"/>
    <property type="match status" value="1"/>
</dbReference>
<dbReference type="PROSITE" id="PS01124">
    <property type="entry name" value="HTH_ARAC_FAMILY_2"/>
    <property type="match status" value="1"/>
</dbReference>
<dbReference type="Gene3D" id="2.60.120.10">
    <property type="entry name" value="Jelly Rolls"/>
    <property type="match status" value="1"/>
</dbReference>
<dbReference type="Gene3D" id="1.10.10.60">
    <property type="entry name" value="Homeodomain-like"/>
    <property type="match status" value="2"/>
</dbReference>
<dbReference type="InterPro" id="IPR014710">
    <property type="entry name" value="RmlC-like_jellyroll"/>
</dbReference>
<dbReference type="RefSeq" id="WP_078501944.1">
    <property type="nucleotide sequence ID" value="NZ_MSZX01000012.1"/>
</dbReference>
<dbReference type="Pfam" id="PF12833">
    <property type="entry name" value="HTH_18"/>
    <property type="match status" value="1"/>
</dbReference>
<protein>
    <submittedName>
        <fullName evidence="6">AraC family transcriptional regulator</fullName>
    </submittedName>
</protein>
<dbReference type="InterPro" id="IPR009057">
    <property type="entry name" value="Homeodomain-like_sf"/>
</dbReference>
<evidence type="ECO:0000256" key="2">
    <source>
        <dbReference type="ARBA" id="ARBA00023125"/>
    </source>
</evidence>
<dbReference type="GO" id="GO:0043565">
    <property type="term" value="F:sequence-specific DNA binding"/>
    <property type="evidence" value="ECO:0007669"/>
    <property type="project" value="InterPro"/>
</dbReference>
<keyword evidence="1" id="KW-0805">Transcription regulation</keyword>
<dbReference type="OrthoDB" id="2533861at2"/>
<keyword evidence="7" id="KW-1185">Reference proteome</keyword>
<dbReference type="AlphaFoldDB" id="A0A1T2X2I3"/>
<dbReference type="Proteomes" id="UP000190188">
    <property type="component" value="Unassembled WGS sequence"/>
</dbReference>
<comment type="caution">
    <text evidence="6">The sequence shown here is derived from an EMBL/GenBank/DDBJ whole genome shotgun (WGS) entry which is preliminary data.</text>
</comment>
<evidence type="ECO:0000313" key="6">
    <source>
        <dbReference type="EMBL" id="OPA74025.1"/>
    </source>
</evidence>
<dbReference type="PRINTS" id="PR00032">
    <property type="entry name" value="HTHARAC"/>
</dbReference>
<dbReference type="EMBL" id="MSZX01000012">
    <property type="protein sequence ID" value="OPA74025.1"/>
    <property type="molecule type" value="Genomic_DNA"/>
</dbReference>
<evidence type="ECO:0000256" key="4">
    <source>
        <dbReference type="ARBA" id="ARBA00023163"/>
    </source>
</evidence>
<evidence type="ECO:0000259" key="5">
    <source>
        <dbReference type="PROSITE" id="PS01124"/>
    </source>
</evidence>
<name>A0A1T2X2I3_9BACL</name>
<keyword evidence="4" id="KW-0804">Transcription</keyword>
<accession>A0A1T2X2I3</accession>
<proteinExistence type="predicted"/>
<reference evidence="6 7" key="1">
    <citation type="submission" date="2017-01" db="EMBL/GenBank/DDBJ databases">
        <title>Genome analysis of Paenibacillus selenitrireducens ES3-24.</title>
        <authorList>
            <person name="Xu D."/>
            <person name="Yao R."/>
            <person name="Zheng S."/>
        </authorList>
    </citation>
    <scope>NUCLEOTIDE SEQUENCE [LARGE SCALE GENOMIC DNA]</scope>
    <source>
        <strain evidence="6 7">ES3-24</strain>
    </source>
</reference>
<dbReference type="STRING" id="1324314.BVG16_25030"/>
<dbReference type="InterPro" id="IPR018062">
    <property type="entry name" value="HTH_AraC-typ_CS"/>
</dbReference>
<dbReference type="InterPro" id="IPR037923">
    <property type="entry name" value="HTH-like"/>
</dbReference>
<sequence>MKLLSEMTPYVGDSLTYLYDGSSSERLRTCNVYAFHLFTDGPGEMEVDGRRYPIDKRTLVFLRPGQPHAFHISSQHPLASYNLYCDLWESVQPLSVNRSFAFAPDRFQADALATVFSCEELDALPCLFSLQPYPLLYDLFIVIANTFSESRFYHHEAANSLLYAWILNWYNTIHTHQPTDYRIVRLLAHLNEHPDRKESVETWSQFCGLKRTYFHELFLRETGLTPKAYHHKLRMIRAAHLLVESDLSVTAVADKLGYLSIHPFTRHFSTYYGVSPSQYRLHPKRAQL</sequence>
<dbReference type="SMART" id="SM00342">
    <property type="entry name" value="HTH_ARAC"/>
    <property type="match status" value="1"/>
</dbReference>
<organism evidence="6 7">
    <name type="scientific">Paenibacillus selenitireducens</name>
    <dbReference type="NCBI Taxonomy" id="1324314"/>
    <lineage>
        <taxon>Bacteria</taxon>
        <taxon>Bacillati</taxon>
        <taxon>Bacillota</taxon>
        <taxon>Bacilli</taxon>
        <taxon>Bacillales</taxon>
        <taxon>Paenibacillaceae</taxon>
        <taxon>Paenibacillus</taxon>
    </lineage>
</organism>
<evidence type="ECO:0000256" key="1">
    <source>
        <dbReference type="ARBA" id="ARBA00023015"/>
    </source>
</evidence>
<dbReference type="InterPro" id="IPR003313">
    <property type="entry name" value="AraC-bd"/>
</dbReference>
<evidence type="ECO:0000256" key="3">
    <source>
        <dbReference type="ARBA" id="ARBA00023159"/>
    </source>
</evidence>
<keyword evidence="2" id="KW-0238">DNA-binding</keyword>
<dbReference type="Pfam" id="PF02311">
    <property type="entry name" value="AraC_binding"/>
    <property type="match status" value="1"/>
</dbReference>